<dbReference type="SUPFAM" id="SSF81301">
    <property type="entry name" value="Nucleotidyltransferase"/>
    <property type="match status" value="1"/>
</dbReference>
<dbReference type="RefSeq" id="WP_176227175.1">
    <property type="nucleotide sequence ID" value="NZ_BLRV01000226.1"/>
</dbReference>
<accession>A0A6V8NRX8</accession>
<name>A0A6V8NRX8_9ACTN</name>
<reference evidence="1 2" key="1">
    <citation type="journal article" date="2020" name="Front. Microbiol.">
        <title>Single-cell genomics of novel Actinobacteria with the Wood-Ljungdahl pathway discovered in a serpentinizing system.</title>
        <authorList>
            <person name="Merino N."/>
            <person name="Kawai M."/>
            <person name="Boyd E.S."/>
            <person name="Colman D.R."/>
            <person name="McGlynn S.E."/>
            <person name="Nealson K.H."/>
            <person name="Kurokawa K."/>
            <person name="Hongoh Y."/>
        </authorList>
    </citation>
    <scope>NUCLEOTIDE SEQUENCE [LARGE SCALE GENOMIC DNA]</scope>
    <source>
        <strain evidence="1 2">S06</strain>
    </source>
</reference>
<comment type="caution">
    <text evidence="1">The sequence shown here is derived from an EMBL/GenBank/DDBJ whole genome shotgun (WGS) entry which is preliminary data.</text>
</comment>
<evidence type="ECO:0000313" key="2">
    <source>
        <dbReference type="Proteomes" id="UP000580051"/>
    </source>
</evidence>
<dbReference type="Gene3D" id="3.30.460.40">
    <property type="match status" value="1"/>
</dbReference>
<gene>
    <name evidence="1" type="ORF">HKBW3S06_01357</name>
</gene>
<dbReference type="InterPro" id="IPR043519">
    <property type="entry name" value="NT_sf"/>
</dbReference>
<proteinExistence type="predicted"/>
<evidence type="ECO:0000313" key="1">
    <source>
        <dbReference type="EMBL" id="GFP22130.1"/>
    </source>
</evidence>
<sequence length="187" mass="21920">MSQQEFFATVIQILNDLNIPYMLTGSNASSFYGEPRSTHDIDFVVAIAPADATRLAQSFDRTRYYLDEEAVREAIRRRDMFNLIDSYTGLKADFWFLRTDAYHQTCFSRRRKYTIFGHDTYIATPEDVILTKLEWYKLSGGSEMQFRDALGVYEVQAENLDMEYIYEWAEHLEIRSLVDKLIEESAL</sequence>
<dbReference type="EMBL" id="BLRV01000226">
    <property type="protein sequence ID" value="GFP22130.1"/>
    <property type="molecule type" value="Genomic_DNA"/>
</dbReference>
<organism evidence="1 2">
    <name type="scientific">Candidatus Hakubella thermalkaliphila</name>
    <dbReference type="NCBI Taxonomy" id="2754717"/>
    <lineage>
        <taxon>Bacteria</taxon>
        <taxon>Bacillati</taxon>
        <taxon>Actinomycetota</taxon>
        <taxon>Actinomycetota incertae sedis</taxon>
        <taxon>Candidatus Hakubellales</taxon>
        <taxon>Candidatus Hakubellaceae</taxon>
        <taxon>Candidatus Hakubella</taxon>
    </lineage>
</organism>
<protein>
    <submittedName>
        <fullName evidence="1">Uncharacterized protein</fullName>
    </submittedName>
</protein>
<dbReference type="AlphaFoldDB" id="A0A6V8NRX8"/>
<dbReference type="Proteomes" id="UP000580051">
    <property type="component" value="Unassembled WGS sequence"/>
</dbReference>